<dbReference type="STRING" id="33960.TY91_02055"/>
<dbReference type="CDD" id="cd05374">
    <property type="entry name" value="17beta-HSD-like_SDR_c"/>
    <property type="match status" value="1"/>
</dbReference>
<dbReference type="AlphaFoldDB" id="A0A0R2BDN6"/>
<dbReference type="Pfam" id="PF00106">
    <property type="entry name" value="adh_short"/>
    <property type="match status" value="1"/>
</dbReference>
<accession>A0A0R2BDN6</accession>
<protein>
    <submittedName>
        <fullName evidence="4">Short-chain dehydrogenase</fullName>
    </submittedName>
</protein>
<sequence length="282" mass="31120">MFKKELSIMAGKIIFITGASSGMGYAATKLFALRDWQVYAGARRTEKIPTGANIHPLHLDVTDKASRNDFATQALDDAGGVDVLINNAGYGEFGPLEEVSEENARKQLETNLLGASELTKLVLPTMRFQRSGRIINISSIGGEMYSPLGGWYYVTKHALNVWSDTLDTEVRQFGIRSIIVEPGGTASSWTEIAMANAEKNLKPNSPYLKLTNGTKALLKRMGSQSSATSEDLAEVFYRAATDAKPKYRYYHALGDNFIGHLARVHQHLFKHVMAFAVDRLTK</sequence>
<evidence type="ECO:0000256" key="2">
    <source>
        <dbReference type="ARBA" id="ARBA00023002"/>
    </source>
</evidence>
<dbReference type="PRINTS" id="PR00080">
    <property type="entry name" value="SDRFAMILY"/>
</dbReference>
<evidence type="ECO:0000313" key="4">
    <source>
        <dbReference type="EMBL" id="KRM77645.1"/>
    </source>
</evidence>
<evidence type="ECO:0000313" key="5">
    <source>
        <dbReference type="Proteomes" id="UP000051845"/>
    </source>
</evidence>
<keyword evidence="2" id="KW-0560">Oxidoreductase</keyword>
<dbReference type="SUPFAM" id="SSF51735">
    <property type="entry name" value="NAD(P)-binding Rossmann-fold domains"/>
    <property type="match status" value="1"/>
</dbReference>
<organism evidence="4 5">
    <name type="scientific">Secundilactobacillus collinoides DSM 20515 = JCM 1123</name>
    <dbReference type="NCBI Taxonomy" id="1423733"/>
    <lineage>
        <taxon>Bacteria</taxon>
        <taxon>Bacillati</taxon>
        <taxon>Bacillota</taxon>
        <taxon>Bacilli</taxon>
        <taxon>Lactobacillales</taxon>
        <taxon>Lactobacillaceae</taxon>
        <taxon>Secundilactobacillus</taxon>
    </lineage>
</organism>
<dbReference type="PRINTS" id="PR00081">
    <property type="entry name" value="GDHRDH"/>
</dbReference>
<dbReference type="GO" id="GO:0016491">
    <property type="term" value="F:oxidoreductase activity"/>
    <property type="evidence" value="ECO:0007669"/>
    <property type="project" value="UniProtKB-KW"/>
</dbReference>
<dbReference type="PATRIC" id="fig|1423733.4.peg.3136"/>
<name>A0A0R2BDN6_SECCO</name>
<dbReference type="EMBL" id="AYYR01000009">
    <property type="protein sequence ID" value="KRM77645.1"/>
    <property type="molecule type" value="Genomic_DNA"/>
</dbReference>
<comment type="similarity">
    <text evidence="1 3">Belongs to the short-chain dehydrogenases/reductases (SDR) family.</text>
</comment>
<dbReference type="InterPro" id="IPR036291">
    <property type="entry name" value="NAD(P)-bd_dom_sf"/>
</dbReference>
<dbReference type="Proteomes" id="UP000051845">
    <property type="component" value="Unassembled WGS sequence"/>
</dbReference>
<reference evidence="4 5" key="1">
    <citation type="journal article" date="2015" name="Genome Announc.">
        <title>Expanding the biotechnology potential of lactobacilli through comparative genomics of 213 strains and associated genera.</title>
        <authorList>
            <person name="Sun Z."/>
            <person name="Harris H.M."/>
            <person name="McCann A."/>
            <person name="Guo C."/>
            <person name="Argimon S."/>
            <person name="Zhang W."/>
            <person name="Yang X."/>
            <person name="Jeffery I.B."/>
            <person name="Cooney J.C."/>
            <person name="Kagawa T.F."/>
            <person name="Liu W."/>
            <person name="Song Y."/>
            <person name="Salvetti E."/>
            <person name="Wrobel A."/>
            <person name="Rasinkangas P."/>
            <person name="Parkhill J."/>
            <person name="Rea M.C."/>
            <person name="O'Sullivan O."/>
            <person name="Ritari J."/>
            <person name="Douillard F.P."/>
            <person name="Paul Ross R."/>
            <person name="Yang R."/>
            <person name="Briner A.E."/>
            <person name="Felis G.E."/>
            <person name="de Vos W.M."/>
            <person name="Barrangou R."/>
            <person name="Klaenhammer T.R."/>
            <person name="Caufield P.W."/>
            <person name="Cui Y."/>
            <person name="Zhang H."/>
            <person name="O'Toole P.W."/>
        </authorList>
    </citation>
    <scope>NUCLEOTIDE SEQUENCE [LARGE SCALE GENOMIC DNA]</scope>
    <source>
        <strain evidence="4 5">DSM 20515</strain>
    </source>
</reference>
<dbReference type="InterPro" id="IPR002347">
    <property type="entry name" value="SDR_fam"/>
</dbReference>
<evidence type="ECO:0000256" key="1">
    <source>
        <dbReference type="ARBA" id="ARBA00006484"/>
    </source>
</evidence>
<dbReference type="PANTHER" id="PTHR43976">
    <property type="entry name" value="SHORT CHAIN DEHYDROGENASE"/>
    <property type="match status" value="1"/>
</dbReference>
<gene>
    <name evidence="4" type="ORF">FC82_GL003012</name>
</gene>
<comment type="caution">
    <text evidence="4">The sequence shown here is derived from an EMBL/GenBank/DDBJ whole genome shotgun (WGS) entry which is preliminary data.</text>
</comment>
<dbReference type="InterPro" id="IPR051911">
    <property type="entry name" value="SDR_oxidoreductase"/>
</dbReference>
<dbReference type="PANTHER" id="PTHR43976:SF16">
    <property type="entry name" value="SHORT-CHAIN DEHYDROGENASE_REDUCTASE FAMILY PROTEIN"/>
    <property type="match status" value="1"/>
</dbReference>
<dbReference type="Gene3D" id="3.40.50.720">
    <property type="entry name" value="NAD(P)-binding Rossmann-like Domain"/>
    <property type="match status" value="1"/>
</dbReference>
<evidence type="ECO:0000256" key="3">
    <source>
        <dbReference type="RuleBase" id="RU000363"/>
    </source>
</evidence>
<proteinExistence type="inferred from homology"/>